<reference evidence="4 5" key="1">
    <citation type="submission" date="2020-10" db="EMBL/GenBank/DDBJ databases">
        <title>Ca. Dormibacterota MAGs.</title>
        <authorList>
            <person name="Montgomery K."/>
        </authorList>
    </citation>
    <scope>NUCLEOTIDE SEQUENCE [LARGE SCALE GENOMIC DNA]</scope>
    <source>
        <strain evidence="4">SC8812_S17_18</strain>
    </source>
</reference>
<gene>
    <name evidence="4" type="ORF">JF886_15225</name>
</gene>
<keyword evidence="1" id="KW-0560">Oxidoreductase</keyword>
<dbReference type="InterPro" id="IPR044638">
    <property type="entry name" value="ALDH7A1-like"/>
</dbReference>
<evidence type="ECO:0000313" key="4">
    <source>
        <dbReference type="EMBL" id="MBJ7596181.1"/>
    </source>
</evidence>
<sequence>MSEQRLVSRSPQQPADVVAEAATTTPAEVQAAATRARTAQAEWAVAGAAGRSAALRIAGDGLVAHAAQLEDLIVREVGKPRLEARGEVARSVAILHYYAQQTLDPVGDAYPPSGRGLLYTERRPHGVAGLITPWNFPLAIPLWKAAPALAVGNAVLLKPSTQALACARFLEQILADALPENLFRILPGEAETARALLDAADVVSFTGSSGVGRSVAVAAAGRGVPVQAEMGGQNAAIVLPDAHVEQTAAMLAGAAMGFAGQKCTATRRVLVVGDAGSFTDALVTAVQKLAPADPSETGTSVGPLITEAARDAVVSATQEARRTGGRVLAGGTVPPPADGWFLAPTVVDGLAPEHRLACEETFGPFVTVFAAASLDEAVRICNEVRYGLVTSIHGDDLGTVLKAVSTLDTGLIKVNAPTTGVDFYVPFGGEKASSHGPREQGKAGMAFYSSIRTITIAPGAG</sequence>
<organism evidence="4 5">
    <name type="scientific">Candidatus Aeolococcus gillhamiae</name>
    <dbReference type="NCBI Taxonomy" id="3127015"/>
    <lineage>
        <taxon>Bacteria</taxon>
        <taxon>Bacillati</taxon>
        <taxon>Candidatus Dormiibacterota</taxon>
        <taxon>Candidatus Dormibacteria</taxon>
        <taxon>Candidatus Aeolococcales</taxon>
        <taxon>Candidatus Aeolococcaceae</taxon>
        <taxon>Candidatus Aeolococcus</taxon>
    </lineage>
</organism>
<proteinExistence type="predicted"/>
<evidence type="ECO:0000256" key="2">
    <source>
        <dbReference type="ARBA" id="ARBA00023027"/>
    </source>
</evidence>
<accession>A0A934N528</accession>
<dbReference type="GO" id="GO:0004029">
    <property type="term" value="F:aldehyde dehydrogenase (NAD+) activity"/>
    <property type="evidence" value="ECO:0007669"/>
    <property type="project" value="InterPro"/>
</dbReference>
<evidence type="ECO:0000313" key="5">
    <source>
        <dbReference type="Proteomes" id="UP000606991"/>
    </source>
</evidence>
<evidence type="ECO:0000259" key="3">
    <source>
        <dbReference type="Pfam" id="PF00171"/>
    </source>
</evidence>
<feature type="domain" description="Aldehyde dehydrogenase" evidence="3">
    <location>
        <begin position="6"/>
        <end position="454"/>
    </location>
</feature>
<dbReference type="AlphaFoldDB" id="A0A934N528"/>
<keyword evidence="2" id="KW-0520">NAD</keyword>
<dbReference type="RefSeq" id="WP_337313982.1">
    <property type="nucleotide sequence ID" value="NZ_JAEKNS010000150.1"/>
</dbReference>
<name>A0A934N528_9BACT</name>
<dbReference type="EMBL" id="JAEKNS010000150">
    <property type="protein sequence ID" value="MBJ7596181.1"/>
    <property type="molecule type" value="Genomic_DNA"/>
</dbReference>
<dbReference type="InterPro" id="IPR016161">
    <property type="entry name" value="Ald_DH/histidinol_DH"/>
</dbReference>
<dbReference type="InterPro" id="IPR016163">
    <property type="entry name" value="Ald_DH_C"/>
</dbReference>
<dbReference type="SUPFAM" id="SSF53720">
    <property type="entry name" value="ALDH-like"/>
    <property type="match status" value="1"/>
</dbReference>
<comment type="caution">
    <text evidence="4">The sequence shown here is derived from an EMBL/GenBank/DDBJ whole genome shotgun (WGS) entry which is preliminary data.</text>
</comment>
<evidence type="ECO:0000256" key="1">
    <source>
        <dbReference type="ARBA" id="ARBA00023002"/>
    </source>
</evidence>
<dbReference type="Gene3D" id="3.40.605.10">
    <property type="entry name" value="Aldehyde Dehydrogenase, Chain A, domain 1"/>
    <property type="match status" value="1"/>
</dbReference>
<dbReference type="Gene3D" id="3.40.309.10">
    <property type="entry name" value="Aldehyde Dehydrogenase, Chain A, domain 2"/>
    <property type="match status" value="1"/>
</dbReference>
<dbReference type="InterPro" id="IPR015590">
    <property type="entry name" value="Aldehyde_DH_dom"/>
</dbReference>
<dbReference type="Pfam" id="PF00171">
    <property type="entry name" value="Aldedh"/>
    <property type="match status" value="1"/>
</dbReference>
<dbReference type="PANTHER" id="PTHR43521:SF1">
    <property type="entry name" value="ALPHA-AMINOADIPIC SEMIALDEHYDE DEHYDROGENASE"/>
    <property type="match status" value="1"/>
</dbReference>
<protein>
    <submittedName>
        <fullName evidence="4">Aldehyde dehydrogenase family protein</fullName>
    </submittedName>
</protein>
<dbReference type="InterPro" id="IPR016162">
    <property type="entry name" value="Ald_DH_N"/>
</dbReference>
<dbReference type="PANTHER" id="PTHR43521">
    <property type="entry name" value="ALPHA-AMINOADIPIC SEMIALDEHYDE DEHYDROGENASE"/>
    <property type="match status" value="1"/>
</dbReference>
<dbReference type="Proteomes" id="UP000606991">
    <property type="component" value="Unassembled WGS sequence"/>
</dbReference>